<dbReference type="InterPro" id="IPR035979">
    <property type="entry name" value="RBD_domain_sf"/>
</dbReference>
<dbReference type="InterPro" id="IPR018253">
    <property type="entry name" value="DnaJ_domain_CS"/>
</dbReference>
<dbReference type="PANTHER" id="PTHR44313:SF1">
    <property type="entry name" value="DNAJ HOMOLOG SUBFAMILY C MEMBER 17"/>
    <property type="match status" value="1"/>
</dbReference>
<keyword evidence="5" id="KW-0539">Nucleus</keyword>
<name>A0A8H6F502_CANAX</name>
<keyword evidence="4" id="KW-0143">Chaperone</keyword>
<protein>
    <submittedName>
        <fullName evidence="8">DnaJ domain family protein</fullName>
    </submittedName>
</protein>
<dbReference type="Gene3D" id="3.30.70.330">
    <property type="match status" value="1"/>
</dbReference>
<gene>
    <name evidence="8" type="ORF">FOB64_001220</name>
</gene>
<accession>A0A8H6F502</accession>
<evidence type="ECO:0000256" key="1">
    <source>
        <dbReference type="ARBA" id="ARBA00004123"/>
    </source>
</evidence>
<evidence type="ECO:0000256" key="6">
    <source>
        <dbReference type="SAM" id="MobiDB-lite"/>
    </source>
</evidence>
<dbReference type="CDD" id="cd00590">
    <property type="entry name" value="RRM_SF"/>
    <property type="match status" value="1"/>
</dbReference>
<feature type="domain" description="J" evidence="7">
    <location>
        <begin position="14"/>
        <end position="76"/>
    </location>
</feature>
<dbReference type="PANTHER" id="PTHR44313">
    <property type="entry name" value="DNAJ HOMOLOG SUBFAMILY C MEMBER 17"/>
    <property type="match status" value="1"/>
</dbReference>
<organism evidence="8 9">
    <name type="scientific">Candida albicans</name>
    <name type="common">Yeast</name>
    <dbReference type="NCBI Taxonomy" id="5476"/>
    <lineage>
        <taxon>Eukaryota</taxon>
        <taxon>Fungi</taxon>
        <taxon>Dikarya</taxon>
        <taxon>Ascomycota</taxon>
        <taxon>Saccharomycotina</taxon>
        <taxon>Pichiomycetes</taxon>
        <taxon>Debaryomycetaceae</taxon>
        <taxon>Candida/Lodderomyces clade</taxon>
        <taxon>Candida</taxon>
    </lineage>
</organism>
<feature type="compositionally biased region" description="Basic and acidic residues" evidence="6">
    <location>
        <begin position="113"/>
        <end position="122"/>
    </location>
</feature>
<comment type="caution">
    <text evidence="8">The sequence shown here is derived from an EMBL/GenBank/DDBJ whole genome shotgun (WGS) entry which is preliminary data.</text>
</comment>
<dbReference type="SUPFAM" id="SSF54928">
    <property type="entry name" value="RNA-binding domain, RBD"/>
    <property type="match status" value="1"/>
</dbReference>
<evidence type="ECO:0000313" key="8">
    <source>
        <dbReference type="EMBL" id="KAF6071488.1"/>
    </source>
</evidence>
<dbReference type="EMBL" id="JABWAD010000016">
    <property type="protein sequence ID" value="KAF6071488.1"/>
    <property type="molecule type" value="Genomic_DNA"/>
</dbReference>
<evidence type="ECO:0000256" key="5">
    <source>
        <dbReference type="ARBA" id="ARBA00023242"/>
    </source>
</evidence>
<dbReference type="PRINTS" id="PR00625">
    <property type="entry name" value="JDOMAIN"/>
</dbReference>
<dbReference type="GO" id="GO:0005681">
    <property type="term" value="C:spliceosomal complex"/>
    <property type="evidence" value="ECO:0007669"/>
    <property type="project" value="TreeGrafter"/>
</dbReference>
<evidence type="ECO:0000256" key="2">
    <source>
        <dbReference type="ARBA" id="ARBA00004496"/>
    </source>
</evidence>
<evidence type="ECO:0000313" key="9">
    <source>
        <dbReference type="Proteomes" id="UP000536275"/>
    </source>
</evidence>
<reference evidence="8 9" key="1">
    <citation type="submission" date="2020-03" db="EMBL/GenBank/DDBJ databases">
        <title>FDA dAtabase for Regulatory Grade micrObial Sequences (FDA-ARGOS): Supporting development and validation of Infectious Disease Dx tests.</title>
        <authorList>
            <person name="Campos J."/>
            <person name="Goldberg B."/>
            <person name="Tallon L."/>
            <person name="Sadzewicz L."/>
            <person name="Vavikolanu K."/>
            <person name="Mehta A."/>
            <person name="Aluvathingal J."/>
            <person name="Nadendla S."/>
            <person name="Nandy P."/>
            <person name="Geyer C."/>
            <person name="Yan Y."/>
            <person name="Sichtig H."/>
        </authorList>
    </citation>
    <scope>NUCLEOTIDE SEQUENCE [LARGE SCALE GENOMIC DNA]</scope>
    <source>
        <strain evidence="8 9">FDAARGOS_656</strain>
    </source>
</reference>
<dbReference type="CDD" id="cd06257">
    <property type="entry name" value="DnaJ"/>
    <property type="match status" value="1"/>
</dbReference>
<dbReference type="InterPro" id="IPR001623">
    <property type="entry name" value="DnaJ_domain"/>
</dbReference>
<dbReference type="SUPFAM" id="SSF46565">
    <property type="entry name" value="Chaperone J-domain"/>
    <property type="match status" value="1"/>
</dbReference>
<dbReference type="InterPro" id="IPR036869">
    <property type="entry name" value="J_dom_sf"/>
</dbReference>
<dbReference type="Gene3D" id="1.10.287.110">
    <property type="entry name" value="DnaJ domain"/>
    <property type="match status" value="1"/>
</dbReference>
<dbReference type="SMART" id="SM00271">
    <property type="entry name" value="DnaJ"/>
    <property type="match status" value="1"/>
</dbReference>
<dbReference type="AlphaFoldDB" id="A0A8H6F502"/>
<dbReference type="GO" id="GO:0005737">
    <property type="term" value="C:cytoplasm"/>
    <property type="evidence" value="ECO:0007669"/>
    <property type="project" value="UniProtKB-SubCell"/>
</dbReference>
<keyword evidence="3" id="KW-0963">Cytoplasm</keyword>
<dbReference type="GO" id="GO:0003676">
    <property type="term" value="F:nucleic acid binding"/>
    <property type="evidence" value="ECO:0007669"/>
    <property type="project" value="InterPro"/>
</dbReference>
<feature type="region of interest" description="Disordered" evidence="6">
    <location>
        <begin position="103"/>
        <end position="122"/>
    </location>
</feature>
<dbReference type="Proteomes" id="UP000536275">
    <property type="component" value="Unassembled WGS sequence"/>
</dbReference>
<dbReference type="Pfam" id="PF00226">
    <property type="entry name" value="DnaJ"/>
    <property type="match status" value="1"/>
</dbReference>
<comment type="subcellular location">
    <subcellularLocation>
        <location evidence="2">Cytoplasm</location>
    </subcellularLocation>
    <subcellularLocation>
        <location evidence="1">Nucleus</location>
    </subcellularLocation>
</comment>
<dbReference type="InterPro" id="IPR012677">
    <property type="entry name" value="Nucleotide-bd_a/b_plait_sf"/>
</dbReference>
<dbReference type="GO" id="GO:0000390">
    <property type="term" value="P:spliceosomal complex disassembly"/>
    <property type="evidence" value="ECO:0007669"/>
    <property type="project" value="TreeGrafter"/>
</dbReference>
<evidence type="ECO:0000259" key="7">
    <source>
        <dbReference type="PROSITE" id="PS50076"/>
    </source>
</evidence>
<dbReference type="InterPro" id="IPR052094">
    <property type="entry name" value="Pre-mRNA-splicing_ERAD"/>
</dbReference>
<dbReference type="PROSITE" id="PS00636">
    <property type="entry name" value="DNAJ_1"/>
    <property type="match status" value="1"/>
</dbReference>
<proteinExistence type="predicted"/>
<sequence length="278" mass="32203">MDQTIAQIINDDIDLYAVLGVSSDSTPQDIRRAYRQKALLFHPDKYDGDETKFNLILKSYEILSDTSLKSKYDELCQIKLTKLENRAKLDDLTRRFQDELIASESKRQKHRHPDIESMKQEGLKKRRIQEQKLFNEKKTCTTIYDIPLNNNVSVSSTYANTTVSLKYKFKKELETLIDENVLSKIMSIFGEVTKVTMNGHDNRYAYAYIDFATIDGCNQALRHNYSESARKWDGTEVRKLASLLRECKKADTGNSDFTNNAKVNQILRDYLKSVNSRI</sequence>
<evidence type="ECO:0000256" key="4">
    <source>
        <dbReference type="ARBA" id="ARBA00023186"/>
    </source>
</evidence>
<evidence type="ECO:0000256" key="3">
    <source>
        <dbReference type="ARBA" id="ARBA00022490"/>
    </source>
</evidence>
<dbReference type="PROSITE" id="PS50076">
    <property type="entry name" value="DNAJ_2"/>
    <property type="match status" value="1"/>
</dbReference>